<keyword evidence="2" id="KW-1185">Reference proteome</keyword>
<dbReference type="EMBL" id="CP139960">
    <property type="protein sequence ID" value="WQD37529.1"/>
    <property type="molecule type" value="Genomic_DNA"/>
</dbReference>
<accession>A0ABZ0W4P9</accession>
<gene>
    <name evidence="1" type="ORF">U0035_17805</name>
</gene>
<proteinExistence type="predicted"/>
<evidence type="ECO:0000313" key="2">
    <source>
        <dbReference type="Proteomes" id="UP001325680"/>
    </source>
</evidence>
<protein>
    <recommendedName>
        <fullName evidence="3">Phosphoribosylpyrophosphate synthetase</fullName>
    </recommendedName>
</protein>
<evidence type="ECO:0000313" key="1">
    <source>
        <dbReference type="EMBL" id="WQD37529.1"/>
    </source>
</evidence>
<reference evidence="1 2" key="1">
    <citation type="submission" date="2023-12" db="EMBL/GenBank/DDBJ databases">
        <title>Genome sequencing and assembly of bacterial species from a model synthetic community.</title>
        <authorList>
            <person name="Hogle S.L."/>
        </authorList>
    </citation>
    <scope>NUCLEOTIDE SEQUENCE [LARGE SCALE GENOMIC DNA]</scope>
    <source>
        <strain evidence="1 2">HAMBI_3031</strain>
    </source>
</reference>
<dbReference type="Proteomes" id="UP001325680">
    <property type="component" value="Chromosome"/>
</dbReference>
<name>A0ABZ0W4P9_9BACT</name>
<sequence>MQQPTEMTTLSQVLEKLRQKGVESEIKLNHDKQMASEKLGKIYQPEDLLLFQTFRFEGDSDPGDNSVLYIVEDTQGKISYILDAYGAYSDHEGPEFDDFIKKIPTEDREDQELFA</sequence>
<evidence type="ECO:0008006" key="3">
    <source>
        <dbReference type="Google" id="ProtNLM"/>
    </source>
</evidence>
<dbReference type="RefSeq" id="WP_114791689.1">
    <property type="nucleotide sequence ID" value="NZ_CP139960.1"/>
</dbReference>
<organism evidence="1 2">
    <name type="scientific">Niabella yanshanensis</name>
    <dbReference type="NCBI Taxonomy" id="577386"/>
    <lineage>
        <taxon>Bacteria</taxon>
        <taxon>Pseudomonadati</taxon>
        <taxon>Bacteroidota</taxon>
        <taxon>Chitinophagia</taxon>
        <taxon>Chitinophagales</taxon>
        <taxon>Chitinophagaceae</taxon>
        <taxon>Niabella</taxon>
    </lineage>
</organism>